<evidence type="ECO:0000259" key="3">
    <source>
        <dbReference type="Pfam" id="PF10502"/>
    </source>
</evidence>
<reference evidence="4" key="1">
    <citation type="submission" date="2021-01" db="EMBL/GenBank/DDBJ databases">
        <authorList>
            <person name="Lovell J.T."/>
            <person name="Bentley N."/>
            <person name="Bhattarai G."/>
            <person name="Jenkins J.W."/>
            <person name="Sreedasyam A."/>
            <person name="Alarcon Y."/>
            <person name="Bock C."/>
            <person name="Boston L."/>
            <person name="Carlson J."/>
            <person name="Cervantes K."/>
            <person name="Clermont K."/>
            <person name="Krom N."/>
            <person name="Kubenka K."/>
            <person name="Mamidi S."/>
            <person name="Mattison C."/>
            <person name="Monteros M."/>
            <person name="Pisani C."/>
            <person name="Plott C."/>
            <person name="Rajasekar S."/>
            <person name="Rhein H.S."/>
            <person name="Rohla C."/>
            <person name="Song M."/>
            <person name="Hilaire R.S."/>
            <person name="Shu S."/>
            <person name="Wells L."/>
            <person name="Wang X."/>
            <person name="Webber J."/>
            <person name="Heerema R.J."/>
            <person name="Klein P."/>
            <person name="Conner P."/>
            <person name="Grauke L."/>
            <person name="Grimwood J."/>
            <person name="Schmutz J."/>
            <person name="Randall J.J."/>
        </authorList>
    </citation>
    <scope>NUCLEOTIDE SEQUENCE</scope>
    <source>
        <tissue evidence="4">Leaf</tissue>
    </source>
</reference>
<protein>
    <recommendedName>
        <fullName evidence="3">Peptidase S26 domain-containing protein</fullName>
    </recommendedName>
</protein>
<dbReference type="PANTHER" id="PTHR43390">
    <property type="entry name" value="SIGNAL PEPTIDASE I"/>
    <property type="match status" value="1"/>
</dbReference>
<feature type="active site" evidence="2">
    <location>
        <position position="153"/>
    </location>
</feature>
<dbReference type="GO" id="GO:0004252">
    <property type="term" value="F:serine-type endopeptidase activity"/>
    <property type="evidence" value="ECO:0007669"/>
    <property type="project" value="InterPro"/>
</dbReference>
<dbReference type="CDD" id="cd06530">
    <property type="entry name" value="S26_SPase_I"/>
    <property type="match status" value="1"/>
</dbReference>
<proteinExistence type="predicted"/>
<dbReference type="InterPro" id="IPR019533">
    <property type="entry name" value="Peptidase_S26"/>
</dbReference>
<name>A0A922IUY9_CARIL</name>
<gene>
    <name evidence="4" type="ORF">I3842_12G036600</name>
</gene>
<dbReference type="InterPro" id="IPR000223">
    <property type="entry name" value="Pept_S26A_signal_pept_1"/>
</dbReference>
<feature type="active site" evidence="2">
    <location>
        <position position="192"/>
    </location>
</feature>
<dbReference type="AlphaFoldDB" id="A0A922IUY9"/>
<dbReference type="GO" id="GO:0006465">
    <property type="term" value="P:signal peptide processing"/>
    <property type="evidence" value="ECO:0007669"/>
    <property type="project" value="InterPro"/>
</dbReference>
<sequence length="220" mass="25290">MDSRFYSGLQRPLLAQEASGVMVLWSEAWVSVLIEASWRRLLLELVFSFVMSSSIRARPRHRDLQVLKWICAGNMILSFGVFLLESFCSSLKLFVQPKPISSLISMFELMIDEFNELSWGFLRWPGLDAFPRLFVVLLLWSTFSEIRHIPSSSMFPTLHVGDRIIVERALYYIVSPDIQDIHLGDEQGVFIKRNVAKARDSVKVNHGLLYVNGIAQRKIL</sequence>
<dbReference type="InterPro" id="IPR019756">
    <property type="entry name" value="Pept_S26A_signal_pept_1_Ser-AS"/>
</dbReference>
<evidence type="ECO:0000256" key="2">
    <source>
        <dbReference type="PIRSR" id="PIRSR600223-1"/>
    </source>
</evidence>
<dbReference type="Proteomes" id="UP000811246">
    <property type="component" value="Chromosome 12"/>
</dbReference>
<organism evidence="4 5">
    <name type="scientific">Carya illinoinensis</name>
    <name type="common">Pecan</name>
    <dbReference type="NCBI Taxonomy" id="32201"/>
    <lineage>
        <taxon>Eukaryota</taxon>
        <taxon>Viridiplantae</taxon>
        <taxon>Streptophyta</taxon>
        <taxon>Embryophyta</taxon>
        <taxon>Tracheophyta</taxon>
        <taxon>Spermatophyta</taxon>
        <taxon>Magnoliopsida</taxon>
        <taxon>eudicotyledons</taxon>
        <taxon>Gunneridae</taxon>
        <taxon>Pentapetalae</taxon>
        <taxon>rosids</taxon>
        <taxon>fabids</taxon>
        <taxon>Fagales</taxon>
        <taxon>Juglandaceae</taxon>
        <taxon>Carya</taxon>
    </lineage>
</organism>
<feature type="domain" description="Peptidase S26" evidence="3">
    <location>
        <begin position="130"/>
        <end position="214"/>
    </location>
</feature>
<evidence type="ECO:0000313" key="5">
    <source>
        <dbReference type="Proteomes" id="UP000811246"/>
    </source>
</evidence>
<evidence type="ECO:0000256" key="1">
    <source>
        <dbReference type="ARBA" id="ARBA00022801"/>
    </source>
</evidence>
<dbReference type="PROSITE" id="PS00501">
    <property type="entry name" value="SPASE_I_1"/>
    <property type="match status" value="1"/>
</dbReference>
<comment type="caution">
    <text evidence="4">The sequence shown here is derived from an EMBL/GenBank/DDBJ whole genome shotgun (WGS) entry which is preliminary data.</text>
</comment>
<dbReference type="EMBL" id="CM031836">
    <property type="protein sequence ID" value="KAG6683916.1"/>
    <property type="molecule type" value="Genomic_DNA"/>
</dbReference>
<dbReference type="GO" id="GO:0009535">
    <property type="term" value="C:chloroplast thylakoid membrane"/>
    <property type="evidence" value="ECO:0007669"/>
    <property type="project" value="TreeGrafter"/>
</dbReference>
<dbReference type="Pfam" id="PF10502">
    <property type="entry name" value="Peptidase_S26"/>
    <property type="match status" value="1"/>
</dbReference>
<accession>A0A922IUY9</accession>
<dbReference type="GO" id="GO:0010027">
    <property type="term" value="P:thylakoid membrane organization"/>
    <property type="evidence" value="ECO:0007669"/>
    <property type="project" value="TreeGrafter"/>
</dbReference>
<evidence type="ECO:0000313" key="4">
    <source>
        <dbReference type="EMBL" id="KAG6683916.1"/>
    </source>
</evidence>
<dbReference type="PANTHER" id="PTHR43390:SF10">
    <property type="entry name" value="PEPTIDASE S26 DOMAIN-CONTAINING PROTEIN"/>
    <property type="match status" value="1"/>
</dbReference>
<keyword evidence="1" id="KW-0378">Hydrolase</keyword>